<dbReference type="OrthoDB" id="3265156at2759"/>
<evidence type="ECO:0000256" key="1">
    <source>
        <dbReference type="SAM" id="MobiDB-lite"/>
    </source>
</evidence>
<reference evidence="2 3" key="1">
    <citation type="submission" date="2019-02" db="EMBL/GenBank/DDBJ databases">
        <title>Genome sequencing of the rare red list fungi Antrodiella citrinella (Flaviporus citrinellus).</title>
        <authorList>
            <person name="Buettner E."/>
            <person name="Kellner H."/>
        </authorList>
    </citation>
    <scope>NUCLEOTIDE SEQUENCE [LARGE SCALE GENOMIC DNA]</scope>
    <source>
        <strain evidence="2 3">DSM 108506</strain>
    </source>
</reference>
<sequence>MSLVGSALGCAHFLDHCTVPASARISLSFQELCTPSDIPLIMPAISTNFSTPIVHDDKEPVETLSIRVAFFKRGLSAPDRSHAHLSISTYSSLVERGSMLAGLCSLPIREVPYLLVARRAWLVLFKAMVNIISLSMTSTPPFPSDIISLLQTRIDSTDSQKEKPIMAKLRRLLLQNVRFRDTYDDTDDAFVANLCAALTARRKGGRKLEKLHIEKCINMDEEDVAILEKVVEVVWDGVVEFEKDQDQEEEEDVYMEEEYSSDP</sequence>
<name>A0A4V3XIH2_9APHY</name>
<feature type="region of interest" description="Disordered" evidence="1">
    <location>
        <begin position="244"/>
        <end position="263"/>
    </location>
</feature>
<proteinExistence type="predicted"/>
<evidence type="ECO:0000313" key="3">
    <source>
        <dbReference type="Proteomes" id="UP000308730"/>
    </source>
</evidence>
<organism evidence="2 3">
    <name type="scientific">Antrodiella citrinella</name>
    <dbReference type="NCBI Taxonomy" id="2447956"/>
    <lineage>
        <taxon>Eukaryota</taxon>
        <taxon>Fungi</taxon>
        <taxon>Dikarya</taxon>
        <taxon>Basidiomycota</taxon>
        <taxon>Agaricomycotina</taxon>
        <taxon>Agaricomycetes</taxon>
        <taxon>Polyporales</taxon>
        <taxon>Steccherinaceae</taxon>
        <taxon>Antrodiella</taxon>
    </lineage>
</organism>
<dbReference type="EMBL" id="SGPM01000134">
    <property type="protein sequence ID" value="THH29223.1"/>
    <property type="molecule type" value="Genomic_DNA"/>
</dbReference>
<gene>
    <name evidence="2" type="ORF">EUX98_g4980</name>
</gene>
<keyword evidence="3" id="KW-1185">Reference proteome</keyword>
<dbReference type="AlphaFoldDB" id="A0A4V3XIH2"/>
<comment type="caution">
    <text evidence="2">The sequence shown here is derived from an EMBL/GenBank/DDBJ whole genome shotgun (WGS) entry which is preliminary data.</text>
</comment>
<protein>
    <submittedName>
        <fullName evidence="2">Uncharacterized protein</fullName>
    </submittedName>
</protein>
<dbReference type="Proteomes" id="UP000308730">
    <property type="component" value="Unassembled WGS sequence"/>
</dbReference>
<evidence type="ECO:0000313" key="2">
    <source>
        <dbReference type="EMBL" id="THH29223.1"/>
    </source>
</evidence>
<accession>A0A4V3XIH2</accession>